<dbReference type="GO" id="GO:0005737">
    <property type="term" value="C:cytoplasm"/>
    <property type="evidence" value="ECO:0007669"/>
    <property type="project" value="UniProtKB-SubCell"/>
</dbReference>
<dbReference type="GO" id="GO:0000049">
    <property type="term" value="F:tRNA binding"/>
    <property type="evidence" value="ECO:0007669"/>
    <property type="project" value="TreeGrafter"/>
</dbReference>
<feature type="binding site" evidence="14">
    <location>
        <position position="171"/>
    </location>
    <ligand>
        <name>L-threonine</name>
        <dbReference type="ChEBI" id="CHEBI:57926"/>
    </ligand>
</feature>
<dbReference type="InterPro" id="IPR005145">
    <property type="entry name" value="Sua5_C"/>
</dbReference>
<name>A0A4R4K9T3_9BACT</name>
<evidence type="ECO:0000256" key="9">
    <source>
        <dbReference type="ARBA" id="ARBA00022741"/>
    </source>
</evidence>
<dbReference type="OrthoDB" id="9814580at2"/>
<dbReference type="InterPro" id="IPR006070">
    <property type="entry name" value="Sua5-like_dom"/>
</dbReference>
<feature type="binding site" evidence="14">
    <location>
        <position position="48"/>
    </location>
    <ligand>
        <name>ATP</name>
        <dbReference type="ChEBI" id="CHEBI:30616"/>
    </ligand>
</feature>
<keyword evidence="17" id="KW-1185">Reference proteome</keyword>
<evidence type="ECO:0000256" key="8">
    <source>
        <dbReference type="ARBA" id="ARBA00022695"/>
    </source>
</evidence>
<dbReference type="Pfam" id="PF01300">
    <property type="entry name" value="Sua5_yciO_yrdC"/>
    <property type="match status" value="1"/>
</dbReference>
<evidence type="ECO:0000256" key="6">
    <source>
        <dbReference type="ARBA" id="ARBA00022679"/>
    </source>
</evidence>
<evidence type="ECO:0000256" key="2">
    <source>
        <dbReference type="ARBA" id="ARBA00007663"/>
    </source>
</evidence>
<dbReference type="AlphaFoldDB" id="A0A4R4K9T3"/>
<feature type="binding site" evidence="14">
    <location>
        <position position="57"/>
    </location>
    <ligand>
        <name>L-threonine</name>
        <dbReference type="ChEBI" id="CHEBI:57926"/>
    </ligand>
</feature>
<comment type="caution">
    <text evidence="16">The sequence shown here is derived from an EMBL/GenBank/DDBJ whole genome shotgun (WGS) entry which is preliminary data.</text>
</comment>
<dbReference type="Gene3D" id="3.90.870.10">
    <property type="entry name" value="DHBP synthase"/>
    <property type="match status" value="1"/>
</dbReference>
<dbReference type="RefSeq" id="WP_132118140.1">
    <property type="nucleotide sequence ID" value="NZ_SMJU01000007.1"/>
</dbReference>
<evidence type="ECO:0000313" key="17">
    <source>
        <dbReference type="Proteomes" id="UP000295706"/>
    </source>
</evidence>
<feature type="binding site" evidence="14">
    <location>
        <position position="131"/>
    </location>
    <ligand>
        <name>L-threonine</name>
        <dbReference type="ChEBI" id="CHEBI:57926"/>
    </ligand>
</feature>
<keyword evidence="8 13" id="KW-0548">Nucleotidyltransferase</keyword>
<organism evidence="16 17">
    <name type="scientific">Arundinibacter roseus</name>
    <dbReference type="NCBI Taxonomy" id="2070510"/>
    <lineage>
        <taxon>Bacteria</taxon>
        <taxon>Pseudomonadati</taxon>
        <taxon>Bacteroidota</taxon>
        <taxon>Cytophagia</taxon>
        <taxon>Cytophagales</taxon>
        <taxon>Spirosomataceae</taxon>
        <taxon>Arundinibacter</taxon>
    </lineage>
</organism>
<evidence type="ECO:0000256" key="4">
    <source>
        <dbReference type="ARBA" id="ARBA00015492"/>
    </source>
</evidence>
<feature type="binding site" evidence="14">
    <location>
        <position position="141"/>
    </location>
    <ligand>
        <name>ATP</name>
        <dbReference type="ChEBI" id="CHEBI:30616"/>
    </ligand>
</feature>
<dbReference type="Gene3D" id="3.40.50.11030">
    <property type="entry name" value="Threonylcarbamoyl-AMP synthase, C-terminal domain"/>
    <property type="match status" value="1"/>
</dbReference>
<dbReference type="GO" id="GO:0008033">
    <property type="term" value="P:tRNA processing"/>
    <property type="evidence" value="ECO:0007669"/>
    <property type="project" value="UniProtKB-KW"/>
</dbReference>
<feature type="binding site" evidence="14">
    <location>
        <position position="111"/>
    </location>
    <ligand>
        <name>L-threonine</name>
        <dbReference type="ChEBI" id="CHEBI:57926"/>
    </ligand>
</feature>
<feature type="binding site" evidence="14">
    <location>
        <position position="221"/>
    </location>
    <ligand>
        <name>ATP</name>
        <dbReference type="ChEBI" id="CHEBI:30616"/>
    </ligand>
</feature>
<dbReference type="InterPro" id="IPR017945">
    <property type="entry name" value="DHBP_synth_RibB-like_a/b_dom"/>
</dbReference>
<evidence type="ECO:0000256" key="3">
    <source>
        <dbReference type="ARBA" id="ARBA00012584"/>
    </source>
</evidence>
<evidence type="ECO:0000313" key="16">
    <source>
        <dbReference type="EMBL" id="TDB64518.1"/>
    </source>
</evidence>
<comment type="catalytic activity">
    <reaction evidence="12 13">
        <text>L-threonine + hydrogencarbonate + ATP = L-threonylcarbamoyladenylate + diphosphate + H2O</text>
        <dbReference type="Rhea" id="RHEA:36407"/>
        <dbReference type="ChEBI" id="CHEBI:15377"/>
        <dbReference type="ChEBI" id="CHEBI:17544"/>
        <dbReference type="ChEBI" id="CHEBI:30616"/>
        <dbReference type="ChEBI" id="CHEBI:33019"/>
        <dbReference type="ChEBI" id="CHEBI:57926"/>
        <dbReference type="ChEBI" id="CHEBI:73682"/>
        <dbReference type="EC" id="2.7.7.87"/>
    </reaction>
</comment>
<dbReference type="FunFam" id="3.90.870.10:FF:000009">
    <property type="entry name" value="Threonylcarbamoyl-AMP synthase, putative"/>
    <property type="match status" value="1"/>
</dbReference>
<dbReference type="InterPro" id="IPR010923">
    <property type="entry name" value="T(6)A37_SUA5"/>
</dbReference>
<feature type="binding site" evidence="14">
    <location>
        <position position="107"/>
    </location>
    <ligand>
        <name>ATP</name>
        <dbReference type="ChEBI" id="CHEBI:30616"/>
    </ligand>
</feature>
<gene>
    <name evidence="16" type="ORF">EZE20_12645</name>
</gene>
<dbReference type="PANTHER" id="PTHR17490:SF16">
    <property type="entry name" value="THREONYLCARBAMOYL-AMP SYNTHASE"/>
    <property type="match status" value="1"/>
</dbReference>
<dbReference type="GO" id="GO:0005524">
    <property type="term" value="F:ATP binding"/>
    <property type="evidence" value="ECO:0007669"/>
    <property type="project" value="UniProtKB-UniRule"/>
</dbReference>
<dbReference type="PROSITE" id="PS51163">
    <property type="entry name" value="YRDC"/>
    <property type="match status" value="1"/>
</dbReference>
<keyword evidence="9 13" id="KW-0547">Nucleotide-binding</keyword>
<dbReference type="InterPro" id="IPR038385">
    <property type="entry name" value="Sua5/YwlC_C"/>
</dbReference>
<dbReference type="Pfam" id="PF03481">
    <property type="entry name" value="Sua5_C"/>
    <property type="match status" value="1"/>
</dbReference>
<keyword evidence="6 13" id="KW-0808">Transferase</keyword>
<comment type="similarity">
    <text evidence="2 13">Belongs to the SUA5 family.</text>
</comment>
<dbReference type="PIRSF" id="PIRSF004930">
    <property type="entry name" value="Tln_factor_SUA5"/>
    <property type="match status" value="1"/>
</dbReference>
<dbReference type="PANTHER" id="PTHR17490">
    <property type="entry name" value="SUA5"/>
    <property type="match status" value="1"/>
</dbReference>
<reference evidence="16 17" key="1">
    <citation type="submission" date="2019-02" db="EMBL/GenBank/DDBJ databases">
        <title>Arundinibacter roseus gen. nov., sp. nov., a new member of the family Cytophagaceae.</title>
        <authorList>
            <person name="Szuroczki S."/>
            <person name="Khayer B."/>
            <person name="Sproer C."/>
            <person name="Toumi M."/>
            <person name="Szabo A."/>
            <person name="Felfoldi T."/>
            <person name="Schumann P."/>
            <person name="Toth E."/>
        </authorList>
    </citation>
    <scope>NUCLEOTIDE SEQUENCE [LARGE SCALE GENOMIC DNA]</scope>
    <source>
        <strain evidence="16 17">DMA-k-7a</strain>
    </source>
</reference>
<keyword evidence="7 13" id="KW-0819">tRNA processing</keyword>
<dbReference type="NCBIfam" id="TIGR00057">
    <property type="entry name" value="L-threonylcarbamoyladenylate synthase"/>
    <property type="match status" value="1"/>
</dbReference>
<proteinExistence type="inferred from homology"/>
<dbReference type="SUPFAM" id="SSF55821">
    <property type="entry name" value="YrdC/RibB"/>
    <property type="match status" value="1"/>
</dbReference>
<comment type="subcellular location">
    <subcellularLocation>
        <location evidence="1 13">Cytoplasm</location>
    </subcellularLocation>
</comment>
<dbReference type="GO" id="GO:0003725">
    <property type="term" value="F:double-stranded RNA binding"/>
    <property type="evidence" value="ECO:0007669"/>
    <property type="project" value="UniProtKB-UniRule"/>
</dbReference>
<dbReference type="EC" id="2.7.7.87" evidence="3 13"/>
<dbReference type="Proteomes" id="UP000295706">
    <property type="component" value="Unassembled WGS sequence"/>
</dbReference>
<dbReference type="GO" id="GO:0006450">
    <property type="term" value="P:regulation of translational fidelity"/>
    <property type="evidence" value="ECO:0007669"/>
    <property type="project" value="TreeGrafter"/>
</dbReference>
<sequence>MISTDLALAEKSLREGKLVGIPTETVYGLAANALNSDAVLSIFEVKNRPAFDPLIIHTDSMASALKYVEDFPEKAQLLANAFWPGPLTLLLPKKSIIPDLVTSGLETVAIRVPNHPLTLHLLNRLDFPLAAPSANPFGYVSPTRAVHVDDQLGTKIAMVLDGGACEVGIESTIVSFQSDEPVVVRVGGLRLEDIEAVIGKIKTTLHSSSNPLAPGMLKSHYAPRKPLFLMTKDEMRNKVPEKEVGYLFFQEAISDTENKNQLILSSTGDFREAAQNLFAFMRKLDTLPISKIWAEKLPNHDLGRAINDRLLRASVR</sequence>
<protein>
    <recommendedName>
        <fullName evidence="4 13">Threonylcarbamoyl-AMP synthase</fullName>
        <shortName evidence="13">TC-AMP synthase</shortName>
        <ecNumber evidence="3 13">2.7.7.87</ecNumber>
    </recommendedName>
    <alternativeName>
        <fullName evidence="11 13">L-threonylcarbamoyladenylate synthase</fullName>
    </alternativeName>
</protein>
<evidence type="ECO:0000256" key="11">
    <source>
        <dbReference type="ARBA" id="ARBA00029774"/>
    </source>
</evidence>
<evidence type="ECO:0000256" key="14">
    <source>
        <dbReference type="PIRSR" id="PIRSR004930-1"/>
    </source>
</evidence>
<evidence type="ECO:0000256" key="1">
    <source>
        <dbReference type="ARBA" id="ARBA00004496"/>
    </source>
</evidence>
<keyword evidence="5 13" id="KW-0963">Cytoplasm</keyword>
<feature type="binding site" evidence="14">
    <location>
        <position position="133"/>
    </location>
    <ligand>
        <name>ATP</name>
        <dbReference type="ChEBI" id="CHEBI:30616"/>
    </ligand>
</feature>
<evidence type="ECO:0000256" key="12">
    <source>
        <dbReference type="ARBA" id="ARBA00048366"/>
    </source>
</evidence>
<feature type="binding site" evidence="14">
    <location>
        <position position="25"/>
    </location>
    <ligand>
        <name>L-threonine</name>
        <dbReference type="ChEBI" id="CHEBI:57926"/>
    </ligand>
</feature>
<comment type="function">
    <text evidence="13">Required for the formation of a threonylcarbamoyl group on adenosine at position 37 (t(6)A37) in tRNAs that read codons beginning with adenine.</text>
</comment>
<evidence type="ECO:0000256" key="10">
    <source>
        <dbReference type="ARBA" id="ARBA00022840"/>
    </source>
</evidence>
<evidence type="ECO:0000259" key="15">
    <source>
        <dbReference type="PROSITE" id="PS51163"/>
    </source>
</evidence>
<evidence type="ECO:0000256" key="7">
    <source>
        <dbReference type="ARBA" id="ARBA00022694"/>
    </source>
</evidence>
<feature type="binding site" evidence="14">
    <location>
        <position position="185"/>
    </location>
    <ligand>
        <name>ATP</name>
        <dbReference type="ChEBI" id="CHEBI:30616"/>
    </ligand>
</feature>
<accession>A0A4R4K9T3</accession>
<dbReference type="EMBL" id="SMJU01000007">
    <property type="protein sequence ID" value="TDB64518.1"/>
    <property type="molecule type" value="Genomic_DNA"/>
</dbReference>
<feature type="domain" description="YrdC-like" evidence="15">
    <location>
        <begin position="3"/>
        <end position="189"/>
    </location>
</feature>
<evidence type="ECO:0000256" key="5">
    <source>
        <dbReference type="ARBA" id="ARBA00022490"/>
    </source>
</evidence>
<evidence type="ECO:0000256" key="13">
    <source>
        <dbReference type="PIRNR" id="PIRNR004930"/>
    </source>
</evidence>
<dbReference type="InterPro" id="IPR050156">
    <property type="entry name" value="TC-AMP_synthase_SUA5"/>
</dbReference>
<keyword evidence="10 13" id="KW-0067">ATP-binding</keyword>
<dbReference type="GO" id="GO:0061710">
    <property type="term" value="F:L-threonylcarbamoyladenylate synthase"/>
    <property type="evidence" value="ECO:0007669"/>
    <property type="project" value="UniProtKB-EC"/>
</dbReference>